<proteinExistence type="predicted"/>
<dbReference type="KEGG" id="dmm:dnm_008750"/>
<reference evidence="2" key="1">
    <citation type="journal article" date="2021" name="Microb. Physiol.">
        <title>Proteogenomic Insights into the Physiology of Marine, Sulfate-Reducing, Filamentous Desulfonema limicola and Desulfonema magnum.</title>
        <authorList>
            <person name="Schnaars V."/>
            <person name="Wohlbrand L."/>
            <person name="Scheve S."/>
            <person name="Hinrichs C."/>
            <person name="Reinhardt R."/>
            <person name="Rabus R."/>
        </authorList>
    </citation>
    <scope>NUCLEOTIDE SEQUENCE</scope>
    <source>
        <strain evidence="2">4be13</strain>
    </source>
</reference>
<keyword evidence="3" id="KW-1185">Reference proteome</keyword>
<evidence type="ECO:0000313" key="2">
    <source>
        <dbReference type="EMBL" id="QTA84872.1"/>
    </source>
</evidence>
<dbReference type="AlphaFoldDB" id="A0A975BGA3"/>
<protein>
    <submittedName>
        <fullName evidence="2">Uncharacterized protein</fullName>
    </submittedName>
</protein>
<evidence type="ECO:0000256" key="1">
    <source>
        <dbReference type="SAM" id="MobiDB-lite"/>
    </source>
</evidence>
<feature type="region of interest" description="Disordered" evidence="1">
    <location>
        <begin position="1"/>
        <end position="23"/>
    </location>
</feature>
<dbReference type="Proteomes" id="UP000663722">
    <property type="component" value="Chromosome"/>
</dbReference>
<dbReference type="EMBL" id="CP061800">
    <property type="protein sequence ID" value="QTA84872.1"/>
    <property type="molecule type" value="Genomic_DNA"/>
</dbReference>
<organism evidence="2 3">
    <name type="scientific">Desulfonema magnum</name>
    <dbReference type="NCBI Taxonomy" id="45655"/>
    <lineage>
        <taxon>Bacteria</taxon>
        <taxon>Pseudomonadati</taxon>
        <taxon>Thermodesulfobacteriota</taxon>
        <taxon>Desulfobacteria</taxon>
        <taxon>Desulfobacterales</taxon>
        <taxon>Desulfococcaceae</taxon>
        <taxon>Desulfonema</taxon>
    </lineage>
</organism>
<accession>A0A975BGA3</accession>
<sequence length="106" mass="12521">MHLTGDSTDTRQKWDIEGSSPRHQISPRFSLEIIKVLEFDLWMRYADELPAKAIDSYRTLDSCLAWMSFRNLELSVTGQHLLDDRHSEFSVLDVERRVYGKLLWCF</sequence>
<evidence type="ECO:0000313" key="3">
    <source>
        <dbReference type="Proteomes" id="UP000663722"/>
    </source>
</evidence>
<dbReference type="RefSeq" id="WP_207681174.1">
    <property type="nucleotide sequence ID" value="NZ_CP061800.1"/>
</dbReference>
<name>A0A975BGA3_9BACT</name>
<gene>
    <name evidence="2" type="ORF">dnm_008750</name>
</gene>